<evidence type="ECO:0000313" key="3">
    <source>
        <dbReference type="Proteomes" id="UP000012128"/>
    </source>
</evidence>
<dbReference type="EMBL" id="AFLW02000175">
    <property type="protein sequence ID" value="EMM80702.1"/>
    <property type="molecule type" value="Genomic_DNA"/>
</dbReference>
<evidence type="ECO:0000256" key="1">
    <source>
        <dbReference type="SAM" id="MobiDB-lite"/>
    </source>
</evidence>
<dbReference type="AlphaFoldDB" id="M6GBI5"/>
<name>M6GBI5_LEPIR</name>
<protein>
    <submittedName>
        <fullName evidence="2">Uncharacterized protein</fullName>
    </submittedName>
</protein>
<evidence type="ECO:0000313" key="2">
    <source>
        <dbReference type="EMBL" id="EMM80702.1"/>
    </source>
</evidence>
<accession>M6GBI5</accession>
<gene>
    <name evidence="2" type="ORF">LEP1GSC037_0412</name>
</gene>
<feature type="region of interest" description="Disordered" evidence="1">
    <location>
        <begin position="31"/>
        <end position="52"/>
    </location>
</feature>
<proteinExistence type="predicted"/>
<dbReference type="Proteomes" id="UP000012128">
    <property type="component" value="Unassembled WGS sequence"/>
</dbReference>
<reference evidence="2 3" key="1">
    <citation type="submission" date="2013-01" db="EMBL/GenBank/DDBJ databases">
        <authorList>
            <person name="Harkins D.M."/>
            <person name="Durkin A.S."/>
            <person name="Brinkac L.M."/>
            <person name="Haft D.H."/>
            <person name="Selengut J.D."/>
            <person name="Sanka R."/>
            <person name="DePew J."/>
            <person name="Purushe J."/>
            <person name="Hospenthal D.R."/>
            <person name="Murray C.K."/>
            <person name="Pimentel G."/>
            <person name="Wasfy M."/>
            <person name="Parker T."/>
            <person name="Miller R.S."/>
            <person name="Vinetz J.M."/>
            <person name="Sutton G.G."/>
            <person name="Nierman W.C."/>
            <person name="Fouts D.E."/>
        </authorList>
    </citation>
    <scope>NUCLEOTIDE SEQUENCE [LARGE SCALE GENOMIC DNA]</scope>
    <source>
        <strain evidence="2 3">2006001854</strain>
    </source>
</reference>
<comment type="caution">
    <text evidence="2">The sequence shown here is derived from an EMBL/GenBank/DDBJ whole genome shotgun (WGS) entry which is preliminary data.</text>
</comment>
<sequence length="52" mass="5835">MGSTPDQVLNDDIPDKHRFVEQIKKAAAMRPNINKQDLCNPCSDPSTIPKKK</sequence>
<organism evidence="2 3">
    <name type="scientific">Leptospira interrogans str. 2006001854</name>
    <dbReference type="NCBI Taxonomy" id="1001590"/>
    <lineage>
        <taxon>Bacteria</taxon>
        <taxon>Pseudomonadati</taxon>
        <taxon>Spirochaetota</taxon>
        <taxon>Spirochaetia</taxon>
        <taxon>Leptospirales</taxon>
        <taxon>Leptospiraceae</taxon>
        <taxon>Leptospira</taxon>
    </lineage>
</organism>